<protein>
    <submittedName>
        <fullName evidence="1">Uncharacterized protein</fullName>
    </submittedName>
</protein>
<sequence>MIQNRQKDPRQLELIKITECRCFLPMATLNVSAIHEVQNHVM</sequence>
<reference evidence="1" key="2">
    <citation type="journal article" date="2015" name="Fish Shellfish Immunol.">
        <title>Early steps in the European eel (Anguilla anguilla)-Vibrio vulnificus interaction in the gills: Role of the RtxA13 toxin.</title>
        <authorList>
            <person name="Callol A."/>
            <person name="Pajuelo D."/>
            <person name="Ebbesson L."/>
            <person name="Teles M."/>
            <person name="MacKenzie S."/>
            <person name="Amaro C."/>
        </authorList>
    </citation>
    <scope>NUCLEOTIDE SEQUENCE</scope>
</reference>
<proteinExistence type="predicted"/>
<dbReference type="EMBL" id="GBXM01061833">
    <property type="protein sequence ID" value="JAH46744.1"/>
    <property type="molecule type" value="Transcribed_RNA"/>
</dbReference>
<accession>A0A0E9SZK0</accession>
<evidence type="ECO:0000313" key="1">
    <source>
        <dbReference type="EMBL" id="JAH46744.1"/>
    </source>
</evidence>
<reference evidence="1" key="1">
    <citation type="submission" date="2014-11" db="EMBL/GenBank/DDBJ databases">
        <authorList>
            <person name="Amaro Gonzalez C."/>
        </authorList>
    </citation>
    <scope>NUCLEOTIDE SEQUENCE</scope>
</reference>
<organism evidence="1">
    <name type="scientific">Anguilla anguilla</name>
    <name type="common">European freshwater eel</name>
    <name type="synonym">Muraena anguilla</name>
    <dbReference type="NCBI Taxonomy" id="7936"/>
    <lineage>
        <taxon>Eukaryota</taxon>
        <taxon>Metazoa</taxon>
        <taxon>Chordata</taxon>
        <taxon>Craniata</taxon>
        <taxon>Vertebrata</taxon>
        <taxon>Euteleostomi</taxon>
        <taxon>Actinopterygii</taxon>
        <taxon>Neopterygii</taxon>
        <taxon>Teleostei</taxon>
        <taxon>Anguilliformes</taxon>
        <taxon>Anguillidae</taxon>
        <taxon>Anguilla</taxon>
    </lineage>
</organism>
<dbReference type="AlphaFoldDB" id="A0A0E9SZK0"/>
<name>A0A0E9SZK0_ANGAN</name>